<comment type="subcellular location">
    <subcellularLocation>
        <location evidence="1">Membrane</location>
        <topology evidence="1">Multi-pass membrane protein</topology>
    </subcellularLocation>
</comment>
<dbReference type="PANTHER" id="PTHR31552:SF31">
    <property type="entry name" value="SERPENTINE RECEPTOR CLASS GAMMA"/>
    <property type="match status" value="1"/>
</dbReference>
<feature type="transmembrane region" description="Helical" evidence="6">
    <location>
        <begin position="37"/>
        <end position="61"/>
    </location>
</feature>
<evidence type="ECO:0000256" key="2">
    <source>
        <dbReference type="ARBA" id="ARBA00005692"/>
    </source>
</evidence>
<reference evidence="8" key="1">
    <citation type="submission" date="2020-12" db="UniProtKB">
        <authorList>
            <consortium name="WormBaseParasite"/>
        </authorList>
    </citation>
    <scope>IDENTIFICATION</scope>
    <source>
        <strain evidence="8">MHco3</strain>
    </source>
</reference>
<dbReference type="SUPFAM" id="SSF81321">
    <property type="entry name" value="Family A G protein-coupled receptor-like"/>
    <property type="match status" value="1"/>
</dbReference>
<evidence type="ECO:0000256" key="1">
    <source>
        <dbReference type="ARBA" id="ARBA00004141"/>
    </source>
</evidence>
<keyword evidence="7" id="KW-1185">Reference proteome</keyword>
<sequence>MPMIIFHTGFVDVISIFTSCFRRLNRDLGLTPDYQQIVILATILSGAAFVAHMLGNIFITTNRYSTLCLVQKYDKYWKRKNVWILITIQYVIASASFLHTLGAKLVYDQYADGTFCYVSLEKSFDLANRSIYVAVCTIYGIVSINLNIRLLLEWHRLSQLGTISRHSRQEKGLVLYTMSVFVSSALMCAQQLTRAFAVFTDNKSLNMWATLQTSSSTG</sequence>
<dbReference type="GO" id="GO:0004888">
    <property type="term" value="F:transmembrane signaling receptor activity"/>
    <property type="evidence" value="ECO:0007669"/>
    <property type="project" value="InterPro"/>
</dbReference>
<evidence type="ECO:0000256" key="5">
    <source>
        <dbReference type="ARBA" id="ARBA00023136"/>
    </source>
</evidence>
<evidence type="ECO:0000313" key="7">
    <source>
        <dbReference type="Proteomes" id="UP000025227"/>
    </source>
</evidence>
<comment type="similarity">
    <text evidence="2 6">Belongs to the nematode receptor-like protein srg family.</text>
</comment>
<evidence type="ECO:0000256" key="3">
    <source>
        <dbReference type="ARBA" id="ARBA00022692"/>
    </source>
</evidence>
<feature type="transmembrane region" description="Helical" evidence="6">
    <location>
        <begin position="173"/>
        <end position="192"/>
    </location>
</feature>
<dbReference type="InterPro" id="IPR000609">
    <property type="entry name" value="7TM_GPCR_serpentine_rcpt_Srg"/>
</dbReference>
<evidence type="ECO:0000256" key="4">
    <source>
        <dbReference type="ARBA" id="ARBA00022989"/>
    </source>
</evidence>
<comment type="caution">
    <text evidence="6">Lacks conserved residue(s) required for the propagation of feature annotation.</text>
</comment>
<dbReference type="WBParaSite" id="HCON_00122325-00001">
    <property type="protein sequence ID" value="HCON_00122325-00001"/>
    <property type="gene ID" value="HCON_00122325"/>
</dbReference>
<accession>A0A7I4YMY7</accession>
<dbReference type="PANTHER" id="PTHR31552">
    <property type="entry name" value="SERPENTINE RECEPTOR CLASS GAMMA"/>
    <property type="match status" value="1"/>
</dbReference>
<dbReference type="GO" id="GO:0007606">
    <property type="term" value="P:sensory perception of chemical stimulus"/>
    <property type="evidence" value="ECO:0007669"/>
    <property type="project" value="UniProtKB-UniRule"/>
</dbReference>
<keyword evidence="5 6" id="KW-0472">Membrane</keyword>
<dbReference type="Pfam" id="PF02118">
    <property type="entry name" value="Srg"/>
    <property type="match status" value="1"/>
</dbReference>
<evidence type="ECO:0000313" key="8">
    <source>
        <dbReference type="WBParaSite" id="HCON_00122325-00001"/>
    </source>
</evidence>
<dbReference type="GO" id="GO:0016020">
    <property type="term" value="C:membrane"/>
    <property type="evidence" value="ECO:0007669"/>
    <property type="project" value="UniProtKB-SubCell"/>
</dbReference>
<dbReference type="AlphaFoldDB" id="A0A7I4YMY7"/>
<keyword evidence="3 6" id="KW-0812">Transmembrane</keyword>
<feature type="transmembrane region" description="Helical" evidence="6">
    <location>
        <begin position="131"/>
        <end position="152"/>
    </location>
</feature>
<dbReference type="Proteomes" id="UP000025227">
    <property type="component" value="Unplaced"/>
</dbReference>
<dbReference type="Gene3D" id="1.20.1070.10">
    <property type="entry name" value="Rhodopsin 7-helix transmembrane proteins"/>
    <property type="match status" value="1"/>
</dbReference>
<evidence type="ECO:0000256" key="6">
    <source>
        <dbReference type="RuleBase" id="RU280813"/>
    </source>
</evidence>
<proteinExistence type="inferred from homology"/>
<organism evidence="7 8">
    <name type="scientific">Haemonchus contortus</name>
    <name type="common">Barber pole worm</name>
    <dbReference type="NCBI Taxonomy" id="6289"/>
    <lineage>
        <taxon>Eukaryota</taxon>
        <taxon>Metazoa</taxon>
        <taxon>Ecdysozoa</taxon>
        <taxon>Nematoda</taxon>
        <taxon>Chromadorea</taxon>
        <taxon>Rhabditida</taxon>
        <taxon>Rhabditina</taxon>
        <taxon>Rhabditomorpha</taxon>
        <taxon>Strongyloidea</taxon>
        <taxon>Trichostrongylidae</taxon>
        <taxon>Haemonchus</taxon>
    </lineage>
</organism>
<protein>
    <recommendedName>
        <fullName evidence="6">Serpentine receptor class gamma</fullName>
    </recommendedName>
</protein>
<name>A0A7I4YMY7_HAECO</name>
<keyword evidence="4 6" id="KW-1133">Transmembrane helix</keyword>
<feature type="transmembrane region" description="Helical" evidence="6">
    <location>
        <begin position="82"/>
        <end position="101"/>
    </location>
</feature>